<dbReference type="InterPro" id="IPR012944">
    <property type="entry name" value="SusD_RagB_dom"/>
</dbReference>
<dbReference type="InterPro" id="IPR011990">
    <property type="entry name" value="TPR-like_helical_dom_sf"/>
</dbReference>
<evidence type="ECO:0000313" key="9">
    <source>
        <dbReference type="EMBL" id="MBB3188126.1"/>
    </source>
</evidence>
<reference evidence="9 10" key="1">
    <citation type="submission" date="2020-08" db="EMBL/GenBank/DDBJ databases">
        <title>Genomic Encyclopedia of Type Strains, Phase IV (KMG-IV): sequencing the most valuable type-strain genomes for metagenomic binning, comparative biology and taxonomic classification.</title>
        <authorList>
            <person name="Goeker M."/>
        </authorList>
    </citation>
    <scope>NUCLEOTIDE SEQUENCE [LARGE SCALE GENOMIC DNA]</scope>
    <source>
        <strain evidence="9 10">DSM 27471</strain>
    </source>
</reference>
<dbReference type="Proteomes" id="UP000544222">
    <property type="component" value="Unassembled WGS sequence"/>
</dbReference>
<dbReference type="EMBL" id="JACHYB010000002">
    <property type="protein sequence ID" value="MBB3188126.1"/>
    <property type="molecule type" value="Genomic_DNA"/>
</dbReference>
<feature type="transmembrane region" description="Helical" evidence="6">
    <location>
        <begin position="7"/>
        <end position="27"/>
    </location>
</feature>
<evidence type="ECO:0000259" key="8">
    <source>
        <dbReference type="Pfam" id="PF14322"/>
    </source>
</evidence>
<comment type="subcellular location">
    <subcellularLocation>
        <location evidence="1">Cell outer membrane</location>
    </subcellularLocation>
</comment>
<feature type="domain" description="SusD-like N-terminal" evidence="8">
    <location>
        <begin position="26"/>
        <end position="228"/>
    </location>
</feature>
<evidence type="ECO:0008006" key="11">
    <source>
        <dbReference type="Google" id="ProtNLM"/>
    </source>
</evidence>
<evidence type="ECO:0000256" key="1">
    <source>
        <dbReference type="ARBA" id="ARBA00004442"/>
    </source>
</evidence>
<dbReference type="SUPFAM" id="SSF48452">
    <property type="entry name" value="TPR-like"/>
    <property type="match status" value="1"/>
</dbReference>
<name>A0A7W5DS89_9PORP</name>
<accession>A0A7W5DS89</accession>
<evidence type="ECO:0000256" key="2">
    <source>
        <dbReference type="ARBA" id="ARBA00006275"/>
    </source>
</evidence>
<dbReference type="InterPro" id="IPR033985">
    <property type="entry name" value="SusD-like_N"/>
</dbReference>
<dbReference type="Gene3D" id="1.25.40.390">
    <property type="match status" value="1"/>
</dbReference>
<evidence type="ECO:0000256" key="4">
    <source>
        <dbReference type="ARBA" id="ARBA00023136"/>
    </source>
</evidence>
<organism evidence="9 10">
    <name type="scientific">Microbacter margulisiae</name>
    <dbReference type="NCBI Taxonomy" id="1350067"/>
    <lineage>
        <taxon>Bacteria</taxon>
        <taxon>Pseudomonadati</taxon>
        <taxon>Bacteroidota</taxon>
        <taxon>Bacteroidia</taxon>
        <taxon>Bacteroidales</taxon>
        <taxon>Porphyromonadaceae</taxon>
        <taxon>Microbacter</taxon>
    </lineage>
</organism>
<proteinExistence type="inferred from homology"/>
<dbReference type="RefSeq" id="WP_183413909.1">
    <property type="nucleotide sequence ID" value="NZ_JACHYB010000002.1"/>
</dbReference>
<evidence type="ECO:0000256" key="6">
    <source>
        <dbReference type="SAM" id="Phobius"/>
    </source>
</evidence>
<keyword evidence="3" id="KW-0732">Signal</keyword>
<comment type="caution">
    <text evidence="9">The sequence shown here is derived from an EMBL/GenBank/DDBJ whole genome shotgun (WGS) entry which is preliminary data.</text>
</comment>
<feature type="domain" description="RagB/SusD" evidence="7">
    <location>
        <begin position="345"/>
        <end position="624"/>
    </location>
</feature>
<evidence type="ECO:0000256" key="5">
    <source>
        <dbReference type="ARBA" id="ARBA00023237"/>
    </source>
</evidence>
<protein>
    <recommendedName>
        <fullName evidence="11">RagB/SusD family nutrient uptake outer membrane protein</fullName>
    </recommendedName>
</protein>
<keyword evidence="10" id="KW-1185">Reference proteome</keyword>
<dbReference type="GO" id="GO:0009279">
    <property type="term" value="C:cell outer membrane"/>
    <property type="evidence" value="ECO:0007669"/>
    <property type="project" value="UniProtKB-SubCell"/>
</dbReference>
<evidence type="ECO:0000313" key="10">
    <source>
        <dbReference type="Proteomes" id="UP000544222"/>
    </source>
</evidence>
<dbReference type="Pfam" id="PF14322">
    <property type="entry name" value="SusD-like_3"/>
    <property type="match status" value="1"/>
</dbReference>
<evidence type="ECO:0000256" key="3">
    <source>
        <dbReference type="ARBA" id="ARBA00022729"/>
    </source>
</evidence>
<keyword evidence="4 6" id="KW-0472">Membrane</keyword>
<dbReference type="PROSITE" id="PS51257">
    <property type="entry name" value="PROKAR_LIPOPROTEIN"/>
    <property type="match status" value="1"/>
</dbReference>
<keyword evidence="6" id="KW-1133">Transmembrane helix</keyword>
<keyword evidence="5" id="KW-0998">Cell outer membrane</keyword>
<dbReference type="AlphaFoldDB" id="A0A7W5DS89"/>
<comment type="similarity">
    <text evidence="2">Belongs to the SusD family.</text>
</comment>
<gene>
    <name evidence="9" type="ORF">FHX64_002324</name>
</gene>
<keyword evidence="6" id="KW-0812">Transmembrane</keyword>
<evidence type="ECO:0000259" key="7">
    <source>
        <dbReference type="Pfam" id="PF07980"/>
    </source>
</evidence>
<dbReference type="Pfam" id="PF07980">
    <property type="entry name" value="SusD_RagB"/>
    <property type="match status" value="1"/>
</dbReference>
<sequence length="624" mass="69583">MKKHINIIGGIILMWLMFGFTSCTSYLDRTPDSVVSSTDAFVNFTNFQGYVEQIYALVPDYTAVTWADNWMMGDEAINSVGGAWVDDKFDEGDYWGWQEGWIPSWLNGDGNVHTASAGGAEGLWPNAWAGIRDVNLGLENLDKLTDATQEQKDFIKGQLLFFRGWFYFELSSYFGGLPYITHVLSPTDNLAIPRLSYQQTADSIAKDLRAAADLLPVDWDSTATGAATKGNNTLRINKMMCLGYLGKDYLYAGSPLMNKESTGSATYNKGYCQKAAAAFAEMLQYVDNGKSWLHLVPFSQYSNLFWSGGSSQMPGYQEDVFTYSAFGTWLDGCPWGPASIFSASSIGGGYVSPNANYVDNYGMANGLPITDPNSGYDPNNPWANRDPRFYHDIVIDGDQQIYGAAPADKEHYRDIALYTSGEDRTYNGGASSGRTGYLIRKFTPMTCNNIDNYSGGGYMHLAYMRLSDVYLMYAEAVLQGYGSATSTAPGYNLTAEQAVDKIRTRAGVGPVGSAYVSDPQKFMSEIIRERAVELSFEADIRFNDLRRWMLWDNKQYLEKTAIDFDRGTVSVPASEIPSPGIHYEPVNMTKRVILTRVFHDFNYWLPIPTKDVYLYVTFPQNPGY</sequence>